<organism evidence="2 3">
    <name type="scientific">Sulfitobacter delicatus</name>
    <dbReference type="NCBI Taxonomy" id="218672"/>
    <lineage>
        <taxon>Bacteria</taxon>
        <taxon>Pseudomonadati</taxon>
        <taxon>Pseudomonadota</taxon>
        <taxon>Alphaproteobacteria</taxon>
        <taxon>Rhodobacterales</taxon>
        <taxon>Roseobacteraceae</taxon>
        <taxon>Sulfitobacter</taxon>
    </lineage>
</organism>
<dbReference type="SUPFAM" id="SSF54637">
    <property type="entry name" value="Thioesterase/thiol ester dehydrase-isomerase"/>
    <property type="match status" value="1"/>
</dbReference>
<dbReference type="PANTHER" id="PTHR12475:SF4">
    <property type="entry name" value="PROTEIN THEM6"/>
    <property type="match status" value="1"/>
</dbReference>
<dbReference type="CDD" id="cd00586">
    <property type="entry name" value="4HBT"/>
    <property type="match status" value="1"/>
</dbReference>
<dbReference type="Proteomes" id="UP000199399">
    <property type="component" value="Unassembled WGS sequence"/>
</dbReference>
<dbReference type="AlphaFoldDB" id="A0A1G7I3S4"/>
<dbReference type="InterPro" id="IPR029069">
    <property type="entry name" value="HotDog_dom_sf"/>
</dbReference>
<evidence type="ECO:0000313" key="2">
    <source>
        <dbReference type="EMBL" id="SDF07400.1"/>
    </source>
</evidence>
<accession>A0A1G7I3S4</accession>
<keyword evidence="3" id="KW-1185">Reference proteome</keyword>
<dbReference type="RefSeq" id="WP_093738438.1">
    <property type="nucleotide sequence ID" value="NZ_FNBP01000001.1"/>
</dbReference>
<gene>
    <name evidence="2" type="ORF">SAMN04489759_101299</name>
</gene>
<proteinExistence type="predicted"/>
<dbReference type="OrthoDB" id="3727779at2"/>
<name>A0A1G7I3S4_9RHOB</name>
<dbReference type="EMBL" id="FNBP01000001">
    <property type="protein sequence ID" value="SDF07400.1"/>
    <property type="molecule type" value="Genomic_DNA"/>
</dbReference>
<sequence length="192" mass="22125">MFPIIRMAKELFVAARQAPLANLTDTHISRHICWPHDLDIWLELNNGRALSLYDLGRTAMAQRAGLITLLRQNKWAITIAGSSTRFRRRIRMFEKFEMRSRTLCWDDKFIYLEQSMWKRNGECASHVLYRSAVTDKNGLIPPDDVLAAMGQQQPSPAMPGWVAEWIRADSHRAWPPMQDDTPAPEVAQRHTA</sequence>
<reference evidence="3" key="1">
    <citation type="submission" date="2016-10" db="EMBL/GenBank/DDBJ databases">
        <authorList>
            <person name="Varghese N."/>
            <person name="Submissions S."/>
        </authorList>
    </citation>
    <scope>NUCLEOTIDE SEQUENCE [LARGE SCALE GENOMIC DNA]</scope>
    <source>
        <strain evidence="3">DSM 16477</strain>
    </source>
</reference>
<protein>
    <submittedName>
        <fullName evidence="2">Thioesterase-like superfamily protein</fullName>
    </submittedName>
</protein>
<dbReference type="InterPro" id="IPR051490">
    <property type="entry name" value="THEM6_lcsJ_thioesterase"/>
</dbReference>
<feature type="region of interest" description="Disordered" evidence="1">
    <location>
        <begin position="173"/>
        <end position="192"/>
    </location>
</feature>
<evidence type="ECO:0000256" key="1">
    <source>
        <dbReference type="SAM" id="MobiDB-lite"/>
    </source>
</evidence>
<evidence type="ECO:0000313" key="3">
    <source>
        <dbReference type="Proteomes" id="UP000199399"/>
    </source>
</evidence>
<dbReference type="Pfam" id="PF13279">
    <property type="entry name" value="4HBT_2"/>
    <property type="match status" value="1"/>
</dbReference>
<dbReference type="Gene3D" id="3.10.129.10">
    <property type="entry name" value="Hotdog Thioesterase"/>
    <property type="match status" value="1"/>
</dbReference>
<dbReference type="PANTHER" id="PTHR12475">
    <property type="match status" value="1"/>
</dbReference>
<dbReference type="STRING" id="218672.SAMN04489759_101299"/>